<reference evidence="2 3" key="1">
    <citation type="submission" date="2022-10" db="EMBL/GenBank/DDBJ databases">
        <title>Paenibacillus description and whole genome data of maize root bacterial community.</title>
        <authorList>
            <person name="Marton D."/>
            <person name="Farkas M."/>
            <person name="Cserhati M."/>
        </authorList>
    </citation>
    <scope>NUCLEOTIDE SEQUENCE [LARGE SCALE GENOMIC DNA]</scope>
    <source>
        <strain evidence="2 3">P96</strain>
    </source>
</reference>
<comment type="caution">
    <text evidence="2">The sequence shown here is derived from an EMBL/GenBank/DDBJ whole genome shotgun (WGS) entry which is preliminary data.</text>
</comment>
<dbReference type="Gene3D" id="1.10.287.850">
    <property type="entry name" value="HP0062-like domain"/>
    <property type="match status" value="1"/>
</dbReference>
<dbReference type="Pfam" id="PF14436">
    <property type="entry name" value="EndoU_bacteria"/>
    <property type="match status" value="1"/>
</dbReference>
<dbReference type="Proteomes" id="UP001241848">
    <property type="component" value="Unassembled WGS sequence"/>
</dbReference>
<feature type="domain" description="Bacterial EndoU nuclease" evidence="1">
    <location>
        <begin position="320"/>
        <end position="445"/>
    </location>
</feature>
<dbReference type="CDD" id="cd20686">
    <property type="entry name" value="CdiA-CT_Ec-like"/>
    <property type="match status" value="1"/>
</dbReference>
<dbReference type="RefSeq" id="WP_305754940.1">
    <property type="nucleotide sequence ID" value="NZ_JAPCKK010000016.1"/>
</dbReference>
<accession>A0ABT9FRN1</accession>
<name>A0ABT9FRN1_9BACL</name>
<evidence type="ECO:0000313" key="3">
    <source>
        <dbReference type="Proteomes" id="UP001241848"/>
    </source>
</evidence>
<proteinExistence type="predicted"/>
<dbReference type="SUPFAM" id="SSF140453">
    <property type="entry name" value="EsxAB dimer-like"/>
    <property type="match status" value="1"/>
</dbReference>
<gene>
    <name evidence="2" type="ORF">OIN60_11160</name>
</gene>
<evidence type="ECO:0000313" key="2">
    <source>
        <dbReference type="EMBL" id="MDP4097329.1"/>
    </source>
</evidence>
<dbReference type="InterPro" id="IPR029501">
    <property type="entry name" value="EndoU_bac"/>
</dbReference>
<keyword evidence="3" id="KW-1185">Reference proteome</keyword>
<sequence length="448" mass="49599">MGKIQIPADLMMEVARRIRVGKDQLKYILEQNFSRTTALLNEFEGETARRFRSLHEENARTLSLVPANLQRAAEELESIVNKFVDADSGIVHIPDLIGTKSIYDYAGDFFKPDFGTIGPAHTGFAPLNELSNVRNDSTERPPREEPEKGFGDHVHDFFEGAWKPLSTLNDNIVKLGEQIEEDPVGTIGGMARDTIAAPVEGAVNGATFGWNFLWGTGGAREQAKEYIETEKQQFEEQGAAFYTGTAASTLAVQFLGRRVGIKGRLGDGGKYTLGGEDQDKLKDKISEGMGNAVPVIKNNFEFVNGFDDHMINAQGIVRKGNKGVVGGHNLENFEKILTDQGWKLDDIMISRTPHPTVPGVYQVQYRLPALDRELNVIPGQYKNIPHPKTVYDPNVISNDQMIKWGKEATEHGEIVGREIRGTASNGLKFTGYLDENGKVTNFFPTISE</sequence>
<dbReference type="InterPro" id="IPR036689">
    <property type="entry name" value="ESAT-6-like_sf"/>
</dbReference>
<protein>
    <submittedName>
        <fullName evidence="2">EndoU domain-containing protein</fullName>
    </submittedName>
</protein>
<dbReference type="EMBL" id="JAPCKK010000016">
    <property type="protein sequence ID" value="MDP4097329.1"/>
    <property type="molecule type" value="Genomic_DNA"/>
</dbReference>
<organism evidence="2 3">
    <name type="scientific">Paenibacillus zeirhizosphaerae</name>
    <dbReference type="NCBI Taxonomy" id="2987519"/>
    <lineage>
        <taxon>Bacteria</taxon>
        <taxon>Bacillati</taxon>
        <taxon>Bacillota</taxon>
        <taxon>Bacilli</taxon>
        <taxon>Bacillales</taxon>
        <taxon>Paenibacillaceae</taxon>
        <taxon>Paenibacillus</taxon>
    </lineage>
</organism>
<evidence type="ECO:0000259" key="1">
    <source>
        <dbReference type="Pfam" id="PF14436"/>
    </source>
</evidence>